<comment type="caution">
    <text evidence="1">The sequence shown here is derived from an EMBL/GenBank/DDBJ whole genome shotgun (WGS) entry which is preliminary data.</text>
</comment>
<protein>
    <submittedName>
        <fullName evidence="1">Uncharacterized protein</fullName>
    </submittedName>
</protein>
<name>A0A2S3VQV9_9PSED</name>
<evidence type="ECO:0000313" key="1">
    <source>
        <dbReference type="EMBL" id="POF42334.1"/>
    </source>
</evidence>
<evidence type="ECO:0000313" key="2">
    <source>
        <dbReference type="Proteomes" id="UP000237440"/>
    </source>
</evidence>
<organism evidence="1 2">
    <name type="scientific">Pseudomonas laurylsulfativorans</name>
    <dbReference type="NCBI Taxonomy" id="1943631"/>
    <lineage>
        <taxon>Bacteria</taxon>
        <taxon>Pseudomonadati</taxon>
        <taxon>Pseudomonadota</taxon>
        <taxon>Gammaproteobacteria</taxon>
        <taxon>Pseudomonadales</taxon>
        <taxon>Pseudomonadaceae</taxon>
        <taxon>Pseudomonas</taxon>
    </lineage>
</organism>
<accession>A0A2S3VQV9</accession>
<sequence>MLLWGEGGDLYTGSKAFAKFFDGPTQSHYPGGVEYCKVPRAQSLGWNTHFGALQHLHFMSEAVKADTTTDRIDDTLGKSLEWIEYAYKVATLKIAFDAKLTSEDLAKLRLPSIVANLCLKDDRYVTVRTLFSRVDFQDERRKKMVPDVALGSIFHVLQDSFSPAHTCRVEEAVNGKQYATLIEVYNYNDQVKEKNGKENHTKLDLYPQWLLDYSRTGVHKYENDPVSVGAWLLDAVDTGKEWPEVRDHLLNTAFKKASSQRLEGVSCIGT</sequence>
<keyword evidence="2" id="KW-1185">Reference proteome</keyword>
<dbReference type="EMBL" id="MUJK01000003">
    <property type="protein sequence ID" value="POF42334.1"/>
    <property type="molecule type" value="Genomic_DNA"/>
</dbReference>
<gene>
    <name evidence="1" type="ORF">B0D71_12970</name>
</gene>
<reference evidence="2" key="1">
    <citation type="submission" date="2017-02" db="EMBL/GenBank/DDBJ databases">
        <authorList>
            <person name="Furmanczyk E.M."/>
        </authorList>
    </citation>
    <scope>NUCLEOTIDE SEQUENCE [LARGE SCALE GENOMIC DNA]</scope>
    <source>
        <strain evidence="2">AP3_22</strain>
    </source>
</reference>
<dbReference type="AlphaFoldDB" id="A0A2S3VQV9"/>
<proteinExistence type="predicted"/>
<dbReference type="Proteomes" id="UP000237440">
    <property type="component" value="Unassembled WGS sequence"/>
</dbReference>